<dbReference type="Proteomes" id="UP000283509">
    <property type="component" value="Unassembled WGS sequence"/>
</dbReference>
<dbReference type="SUPFAM" id="SSF48726">
    <property type="entry name" value="Immunoglobulin"/>
    <property type="match status" value="2"/>
</dbReference>
<dbReference type="InterPro" id="IPR007110">
    <property type="entry name" value="Ig-like_dom"/>
</dbReference>
<comment type="subcellular location">
    <subcellularLocation>
        <location evidence="1">Membrane</location>
        <topology evidence="1">Single-pass type I membrane protein</topology>
    </subcellularLocation>
</comment>
<reference evidence="7 8" key="1">
    <citation type="submission" date="2018-04" db="EMBL/GenBank/DDBJ databases">
        <authorList>
            <person name="Zhang X."/>
            <person name="Yuan J."/>
            <person name="Li F."/>
            <person name="Xiang J."/>
        </authorList>
    </citation>
    <scope>NUCLEOTIDE SEQUENCE [LARGE SCALE GENOMIC DNA]</scope>
    <source>
        <tissue evidence="7">Muscle</tissue>
    </source>
</reference>
<dbReference type="CDD" id="cd00096">
    <property type="entry name" value="Ig"/>
    <property type="match status" value="1"/>
</dbReference>
<keyword evidence="5" id="KW-0393">Immunoglobulin domain</keyword>
<evidence type="ECO:0000256" key="2">
    <source>
        <dbReference type="ARBA" id="ARBA00023136"/>
    </source>
</evidence>
<dbReference type="AlphaFoldDB" id="A0A423T0M7"/>
<keyword evidence="4" id="KW-0325">Glycoprotein</keyword>
<keyword evidence="2" id="KW-0472">Membrane</keyword>
<proteinExistence type="predicted"/>
<evidence type="ECO:0000313" key="8">
    <source>
        <dbReference type="Proteomes" id="UP000283509"/>
    </source>
</evidence>
<sequence>MTGPEADGVHNLKIRNVTLEDDGAYQCQVTPKGDALPIRHAAMLTVLIPPSSIEIVGRRKNERITERAGNSITLECLVKDSKPVSQIQWFRDGADISLVHPNQFRQPQILAPLPRRITDESKF</sequence>
<dbReference type="PROSITE" id="PS50835">
    <property type="entry name" value="IG_LIKE"/>
    <property type="match status" value="1"/>
</dbReference>
<dbReference type="GO" id="GO:0050839">
    <property type="term" value="F:cell adhesion molecule binding"/>
    <property type="evidence" value="ECO:0007669"/>
    <property type="project" value="TreeGrafter"/>
</dbReference>
<dbReference type="InterPro" id="IPR051275">
    <property type="entry name" value="Cell_adhesion_signaling"/>
</dbReference>
<comment type="caution">
    <text evidence="7">The sequence shown here is derived from an EMBL/GenBank/DDBJ whole genome shotgun (WGS) entry which is preliminary data.</text>
</comment>
<name>A0A423T0M7_PENVA</name>
<dbReference type="Gene3D" id="2.60.40.10">
    <property type="entry name" value="Immunoglobulins"/>
    <property type="match status" value="2"/>
</dbReference>
<dbReference type="PANTHER" id="PTHR11640:SF136">
    <property type="entry name" value="NEPHRIN"/>
    <property type="match status" value="1"/>
</dbReference>
<evidence type="ECO:0000313" key="7">
    <source>
        <dbReference type="EMBL" id="ROT70036.1"/>
    </source>
</evidence>
<evidence type="ECO:0000256" key="5">
    <source>
        <dbReference type="ARBA" id="ARBA00023319"/>
    </source>
</evidence>
<evidence type="ECO:0000256" key="3">
    <source>
        <dbReference type="ARBA" id="ARBA00023157"/>
    </source>
</evidence>
<dbReference type="PANTHER" id="PTHR11640">
    <property type="entry name" value="NEPHRIN"/>
    <property type="match status" value="1"/>
</dbReference>
<reference evidence="7 8" key="2">
    <citation type="submission" date="2019-01" db="EMBL/GenBank/DDBJ databases">
        <title>The decoding of complex shrimp genome reveals the adaptation for benthos swimmer, frequently molting mechanism and breeding impact on genome.</title>
        <authorList>
            <person name="Sun Y."/>
            <person name="Gao Y."/>
            <person name="Yu Y."/>
        </authorList>
    </citation>
    <scope>NUCLEOTIDE SEQUENCE [LARGE SCALE GENOMIC DNA]</scope>
    <source>
        <tissue evidence="7">Muscle</tissue>
    </source>
</reference>
<dbReference type="STRING" id="6689.A0A423T0M7"/>
<dbReference type="GO" id="GO:0005886">
    <property type="term" value="C:plasma membrane"/>
    <property type="evidence" value="ECO:0007669"/>
    <property type="project" value="TreeGrafter"/>
</dbReference>
<dbReference type="Pfam" id="PF08205">
    <property type="entry name" value="C2-set_2"/>
    <property type="match status" value="1"/>
</dbReference>
<dbReference type="InterPro" id="IPR013162">
    <property type="entry name" value="CD80_C2-set"/>
</dbReference>
<organism evidence="7 8">
    <name type="scientific">Penaeus vannamei</name>
    <name type="common">Whiteleg shrimp</name>
    <name type="synonym">Litopenaeus vannamei</name>
    <dbReference type="NCBI Taxonomy" id="6689"/>
    <lineage>
        <taxon>Eukaryota</taxon>
        <taxon>Metazoa</taxon>
        <taxon>Ecdysozoa</taxon>
        <taxon>Arthropoda</taxon>
        <taxon>Crustacea</taxon>
        <taxon>Multicrustacea</taxon>
        <taxon>Malacostraca</taxon>
        <taxon>Eumalacostraca</taxon>
        <taxon>Eucarida</taxon>
        <taxon>Decapoda</taxon>
        <taxon>Dendrobranchiata</taxon>
        <taxon>Penaeoidea</taxon>
        <taxon>Penaeidae</taxon>
        <taxon>Penaeus</taxon>
    </lineage>
</organism>
<dbReference type="EMBL" id="QCYY01002482">
    <property type="protein sequence ID" value="ROT70036.1"/>
    <property type="molecule type" value="Genomic_DNA"/>
</dbReference>
<dbReference type="GO" id="GO:0005911">
    <property type="term" value="C:cell-cell junction"/>
    <property type="evidence" value="ECO:0007669"/>
    <property type="project" value="TreeGrafter"/>
</dbReference>
<accession>A0A423T0M7</accession>
<dbReference type="InterPro" id="IPR013783">
    <property type="entry name" value="Ig-like_fold"/>
</dbReference>
<evidence type="ECO:0000256" key="1">
    <source>
        <dbReference type="ARBA" id="ARBA00004479"/>
    </source>
</evidence>
<dbReference type="OrthoDB" id="6357860at2759"/>
<protein>
    <submittedName>
        <fullName evidence="7">Putative irregular chiasm C-roughest protein-like</fullName>
    </submittedName>
</protein>
<feature type="domain" description="Ig-like" evidence="6">
    <location>
        <begin position="50"/>
        <end position="93"/>
    </location>
</feature>
<dbReference type="InterPro" id="IPR036179">
    <property type="entry name" value="Ig-like_dom_sf"/>
</dbReference>
<evidence type="ECO:0000256" key="4">
    <source>
        <dbReference type="ARBA" id="ARBA00023180"/>
    </source>
</evidence>
<evidence type="ECO:0000259" key="6">
    <source>
        <dbReference type="PROSITE" id="PS50835"/>
    </source>
</evidence>
<gene>
    <name evidence="7" type="ORF">C7M84_011714</name>
</gene>
<keyword evidence="3" id="KW-1015">Disulfide bond</keyword>
<keyword evidence="8" id="KW-1185">Reference proteome</keyword>
<dbReference type="GO" id="GO:0098609">
    <property type="term" value="P:cell-cell adhesion"/>
    <property type="evidence" value="ECO:0007669"/>
    <property type="project" value="TreeGrafter"/>
</dbReference>